<accession>A0ABX2QBB6</accession>
<feature type="compositionally biased region" description="Basic residues" evidence="1">
    <location>
        <begin position="1"/>
        <end position="10"/>
    </location>
</feature>
<keyword evidence="3" id="KW-1185">Reference proteome</keyword>
<comment type="caution">
    <text evidence="2">The sequence shown here is derived from an EMBL/GenBank/DDBJ whole genome shotgun (WGS) entry which is preliminary data.</text>
</comment>
<dbReference type="RefSeq" id="WP_176948638.1">
    <property type="nucleotide sequence ID" value="NZ_JABXYK010000002.1"/>
</dbReference>
<proteinExistence type="predicted"/>
<sequence length="96" mass="9937">MAGSHRQPKHCRAEDGAGAIEEERPGCGFDCHGVRRYAGGLGAVGGRVEPVEFDSGKAVAPKLGEERPKSPKQEVTLHEGVELVDVDGGASPSTSA</sequence>
<feature type="region of interest" description="Disordered" evidence="1">
    <location>
        <begin position="1"/>
        <end position="23"/>
    </location>
</feature>
<feature type="compositionally biased region" description="Basic and acidic residues" evidence="1">
    <location>
        <begin position="11"/>
        <end position="23"/>
    </location>
</feature>
<protein>
    <submittedName>
        <fullName evidence="2">Uncharacterized protein</fullName>
    </submittedName>
</protein>
<dbReference type="EMBL" id="JABXYK010000002">
    <property type="protein sequence ID" value="NVP54641.1"/>
    <property type="molecule type" value="Genomic_DNA"/>
</dbReference>
<evidence type="ECO:0000313" key="3">
    <source>
        <dbReference type="Proteomes" id="UP000659172"/>
    </source>
</evidence>
<gene>
    <name evidence="2" type="ORF">HV823_05150</name>
</gene>
<dbReference type="Proteomes" id="UP000659172">
    <property type="component" value="Unassembled WGS sequence"/>
</dbReference>
<reference evidence="2 3" key="1">
    <citation type="submission" date="2020-06" db="EMBL/GenBank/DDBJ databases">
        <title>Rhizobium sp.nov. isolated from the tomato plant.</title>
        <authorList>
            <person name="Thin K.K."/>
            <person name="Zhang X."/>
            <person name="He S."/>
        </authorList>
    </citation>
    <scope>NUCLEOTIDE SEQUENCE [LARGE SCALE GENOMIC DNA]</scope>
    <source>
        <strain evidence="2 3">DBTS2</strain>
    </source>
</reference>
<evidence type="ECO:0000313" key="2">
    <source>
        <dbReference type="EMBL" id="NVP54641.1"/>
    </source>
</evidence>
<organism evidence="2 3">
    <name type="scientific">Mycoplana rhizolycopersici</name>
    <dbReference type="NCBI Taxonomy" id="2746702"/>
    <lineage>
        <taxon>Bacteria</taxon>
        <taxon>Pseudomonadati</taxon>
        <taxon>Pseudomonadota</taxon>
        <taxon>Alphaproteobacteria</taxon>
        <taxon>Hyphomicrobiales</taxon>
        <taxon>Rhizobiaceae</taxon>
        <taxon>Mycoplana</taxon>
    </lineage>
</organism>
<name>A0ABX2QBB6_9HYPH</name>
<evidence type="ECO:0000256" key="1">
    <source>
        <dbReference type="SAM" id="MobiDB-lite"/>
    </source>
</evidence>